<gene>
    <name evidence="6" type="ORF">SAMN05216325_10231</name>
</gene>
<dbReference type="InterPro" id="IPR036188">
    <property type="entry name" value="FAD/NAD-bd_sf"/>
</dbReference>
<sequence>MRKTIRNMDVVIIGAGAAGMMCAAEAGKRGRSVLLVDHASKPAEKIRISGGGRCNFTNLHTGADNFLSNNPHFCRSALSRYTPHNFIALLEKHDIHYHEKKFGQLFCNNSAQQIIEMLMYECHFAGVSFQSPSTVSKIEYSECGFSGQSRHKRFVIQTERNTLVAHSLVIATGGLSLPQIGASDFGYQTARQFNIPVTPLRPGLVGLTASSDKLPGFQNMPGVAIDSQVSWRKKISFRENLLLTHRGFSGPAILQISSYWKPGTTIIIDLLPQNNLQEIFLTQRHSKQQLHNLLAEFLPKRFVKIWCDFVLEHLSLSHLKDKPVSQFSNAALSQITELIHNWEFSPSGTMGYKKAEVTLGGVDTHALSSSTMEVKQIPGLYFIGEVVDVTGQLGGFNFQWAWSSGHAAGQVV</sequence>
<dbReference type="EMBL" id="FOCP01000002">
    <property type="protein sequence ID" value="SEM76188.1"/>
    <property type="molecule type" value="Genomic_DNA"/>
</dbReference>
<name>A0A1H8B234_9PROT</name>
<evidence type="ECO:0000256" key="2">
    <source>
        <dbReference type="ARBA" id="ARBA00022630"/>
    </source>
</evidence>
<dbReference type="SUPFAM" id="SSF51905">
    <property type="entry name" value="FAD/NAD(P)-binding domain"/>
    <property type="match status" value="1"/>
</dbReference>
<evidence type="ECO:0000256" key="3">
    <source>
        <dbReference type="ARBA" id="ARBA00022827"/>
    </source>
</evidence>
<dbReference type="PANTHER" id="PTHR42887">
    <property type="entry name" value="OS12G0638800 PROTEIN"/>
    <property type="match status" value="1"/>
</dbReference>
<dbReference type="Gene3D" id="2.40.30.10">
    <property type="entry name" value="Translation factors"/>
    <property type="match status" value="1"/>
</dbReference>
<evidence type="ECO:0000313" key="7">
    <source>
        <dbReference type="Proteomes" id="UP000199459"/>
    </source>
</evidence>
<dbReference type="PRINTS" id="PR00368">
    <property type="entry name" value="FADPNR"/>
</dbReference>
<dbReference type="Pfam" id="PF22780">
    <property type="entry name" value="HI0933_like_1st"/>
    <property type="match status" value="1"/>
</dbReference>
<dbReference type="Gene3D" id="3.50.50.60">
    <property type="entry name" value="FAD/NAD(P)-binding domain"/>
    <property type="match status" value="1"/>
</dbReference>
<dbReference type="Gene3D" id="1.10.8.260">
    <property type="entry name" value="HI0933 insert domain-like"/>
    <property type="match status" value="1"/>
</dbReference>
<dbReference type="AlphaFoldDB" id="A0A1H8B234"/>
<dbReference type="RefSeq" id="WP_090627318.1">
    <property type="nucleotide sequence ID" value="NZ_FOCP01000002.1"/>
</dbReference>
<dbReference type="Pfam" id="PF03486">
    <property type="entry name" value="HI0933_like"/>
    <property type="match status" value="1"/>
</dbReference>
<dbReference type="SUPFAM" id="SSF160996">
    <property type="entry name" value="HI0933 insert domain-like"/>
    <property type="match status" value="1"/>
</dbReference>
<accession>A0A1H8B234</accession>
<reference evidence="6 7" key="1">
    <citation type="submission" date="2016-10" db="EMBL/GenBank/DDBJ databases">
        <authorList>
            <person name="de Groot N.N."/>
        </authorList>
    </citation>
    <scope>NUCLEOTIDE SEQUENCE [LARGE SCALE GENOMIC DNA]</scope>
    <source>
        <strain evidence="6 7">Nm22</strain>
    </source>
</reference>
<keyword evidence="3" id="KW-0274">FAD</keyword>
<keyword evidence="2" id="KW-0285">Flavoprotein</keyword>
<dbReference type="NCBIfam" id="TIGR00275">
    <property type="entry name" value="aminoacetone oxidase family FAD-binding enzyme"/>
    <property type="match status" value="1"/>
</dbReference>
<proteinExistence type="predicted"/>
<dbReference type="PANTHER" id="PTHR42887:SF2">
    <property type="entry name" value="OS12G0638800 PROTEIN"/>
    <property type="match status" value="1"/>
</dbReference>
<evidence type="ECO:0000256" key="1">
    <source>
        <dbReference type="ARBA" id="ARBA00001974"/>
    </source>
</evidence>
<dbReference type="PRINTS" id="PR00411">
    <property type="entry name" value="PNDRDTASEI"/>
</dbReference>
<evidence type="ECO:0000313" key="6">
    <source>
        <dbReference type="EMBL" id="SEM76188.1"/>
    </source>
</evidence>
<evidence type="ECO:0008006" key="8">
    <source>
        <dbReference type="Google" id="ProtNLM"/>
    </source>
</evidence>
<dbReference type="InterPro" id="IPR057661">
    <property type="entry name" value="RsdA/BaiN/AoA(So)_Rossmann"/>
</dbReference>
<dbReference type="OrthoDB" id="9773233at2"/>
<dbReference type="InterPro" id="IPR055178">
    <property type="entry name" value="RsdA/BaiN/AoA(So)-like_dom"/>
</dbReference>
<dbReference type="InterPro" id="IPR004792">
    <property type="entry name" value="BaiN-like"/>
</dbReference>
<comment type="cofactor">
    <cofactor evidence="1">
        <name>FAD</name>
        <dbReference type="ChEBI" id="CHEBI:57692"/>
    </cofactor>
</comment>
<evidence type="ECO:0000259" key="5">
    <source>
        <dbReference type="Pfam" id="PF22780"/>
    </source>
</evidence>
<dbReference type="InterPro" id="IPR023166">
    <property type="entry name" value="BaiN-like_dom_sf"/>
</dbReference>
<feature type="domain" description="RsdA/BaiN/AoA(So)-like Rossmann fold-like" evidence="4">
    <location>
        <begin position="9"/>
        <end position="410"/>
    </location>
</feature>
<organism evidence="6 7">
    <name type="scientific">Nitrosomonas marina</name>
    <dbReference type="NCBI Taxonomy" id="917"/>
    <lineage>
        <taxon>Bacteria</taxon>
        <taxon>Pseudomonadati</taxon>
        <taxon>Pseudomonadota</taxon>
        <taxon>Betaproteobacteria</taxon>
        <taxon>Nitrosomonadales</taxon>
        <taxon>Nitrosomonadaceae</taxon>
        <taxon>Nitrosomonas</taxon>
    </lineage>
</organism>
<evidence type="ECO:0000259" key="4">
    <source>
        <dbReference type="Pfam" id="PF03486"/>
    </source>
</evidence>
<feature type="domain" description="RsdA/BaiN/AoA(So)-like insert" evidence="5">
    <location>
        <begin position="201"/>
        <end position="357"/>
    </location>
</feature>
<protein>
    <recommendedName>
        <fullName evidence="8">Flavoprotein, HI0933 family</fullName>
    </recommendedName>
</protein>
<dbReference type="Proteomes" id="UP000199459">
    <property type="component" value="Unassembled WGS sequence"/>
</dbReference>